<dbReference type="GO" id="GO:0016592">
    <property type="term" value="C:mediator complex"/>
    <property type="evidence" value="ECO:0007669"/>
    <property type="project" value="UniProtKB-UniRule"/>
</dbReference>
<dbReference type="AlphaFoldDB" id="A0A1C7MYK2"/>
<comment type="caution">
    <text evidence="12">The sequence shown here is derived from an EMBL/GenBank/DDBJ whole genome shotgun (WGS) entry which is preliminary data.</text>
</comment>
<comment type="similarity">
    <text evidence="2 9">Belongs to the Mediator complex subunit 14 family.</text>
</comment>
<dbReference type="Proteomes" id="UP000093000">
    <property type="component" value="Unassembled WGS sequence"/>
</dbReference>
<dbReference type="GO" id="GO:0070847">
    <property type="term" value="C:core mediator complex"/>
    <property type="evidence" value="ECO:0007669"/>
    <property type="project" value="TreeGrafter"/>
</dbReference>
<comment type="function">
    <text evidence="9">Component of the Mediator complex, a coactivator involved in the regulated transcription of nearly all RNA polymerase II-dependent genes. Mediator functions as a bridge to convey information from gene-specific regulatory proteins to the basal RNA polymerase II transcription machinery. Mediator is recruited to promoters by direct interactions with regulatory proteins and serves as a scaffold for the assembly of a functional preinitiation complex with RNA polymerase II and the general transcription factors.</text>
</comment>
<feature type="domain" description="Mediator complex subunit MED14 N-terminal" evidence="11">
    <location>
        <begin position="33"/>
        <end position="221"/>
    </location>
</feature>
<comment type="subunit">
    <text evidence="9">Component of the Mediator complex.</text>
</comment>
<gene>
    <name evidence="12" type="primary">MED14</name>
    <name evidence="12" type="ORF">A0J61_10035</name>
</gene>
<keyword evidence="7 9" id="KW-0539">Nucleus</keyword>
<evidence type="ECO:0000256" key="7">
    <source>
        <dbReference type="ARBA" id="ARBA00023242"/>
    </source>
</evidence>
<evidence type="ECO:0000256" key="8">
    <source>
        <dbReference type="ARBA" id="ARBA00032007"/>
    </source>
</evidence>
<name>A0A1C7MYK2_9FUNG</name>
<feature type="region of interest" description="Disordered" evidence="10">
    <location>
        <begin position="690"/>
        <end position="712"/>
    </location>
</feature>
<evidence type="ECO:0000313" key="13">
    <source>
        <dbReference type="Proteomes" id="UP000093000"/>
    </source>
</evidence>
<evidence type="ECO:0000256" key="3">
    <source>
        <dbReference type="ARBA" id="ARBA00019619"/>
    </source>
</evidence>
<dbReference type="OrthoDB" id="205099at2759"/>
<evidence type="ECO:0000256" key="9">
    <source>
        <dbReference type="RuleBase" id="RU365082"/>
    </source>
</evidence>
<protein>
    <recommendedName>
        <fullName evidence="3 9">Mediator of RNA polymerase II transcription subunit 14</fullName>
    </recommendedName>
    <alternativeName>
        <fullName evidence="8 9">Mediator complex subunit 14</fullName>
    </alternativeName>
</protein>
<evidence type="ECO:0000256" key="10">
    <source>
        <dbReference type="SAM" id="MobiDB-lite"/>
    </source>
</evidence>
<organism evidence="12 13">
    <name type="scientific">Choanephora cucurbitarum</name>
    <dbReference type="NCBI Taxonomy" id="101091"/>
    <lineage>
        <taxon>Eukaryota</taxon>
        <taxon>Fungi</taxon>
        <taxon>Fungi incertae sedis</taxon>
        <taxon>Mucoromycota</taxon>
        <taxon>Mucoromycotina</taxon>
        <taxon>Mucoromycetes</taxon>
        <taxon>Mucorales</taxon>
        <taxon>Mucorineae</taxon>
        <taxon>Choanephoraceae</taxon>
        <taxon>Choanephoroideae</taxon>
        <taxon>Choanephora</taxon>
    </lineage>
</organism>
<evidence type="ECO:0000256" key="1">
    <source>
        <dbReference type="ARBA" id="ARBA00004123"/>
    </source>
</evidence>
<dbReference type="InParanoid" id="A0A1C7MYK2"/>
<comment type="subcellular location">
    <subcellularLocation>
        <location evidence="1 9">Nucleus</location>
    </subcellularLocation>
</comment>
<keyword evidence="6 9" id="KW-0804">Transcription</keyword>
<evidence type="ECO:0000256" key="6">
    <source>
        <dbReference type="ARBA" id="ARBA00023163"/>
    </source>
</evidence>
<dbReference type="PANTHER" id="PTHR12809">
    <property type="entry name" value="MEDIATOR COMPLEX SUBUNIT"/>
    <property type="match status" value="1"/>
</dbReference>
<dbReference type="InterPro" id="IPR013947">
    <property type="entry name" value="Mediator_Med14"/>
</dbReference>
<evidence type="ECO:0000256" key="2">
    <source>
        <dbReference type="ARBA" id="ARBA00007813"/>
    </source>
</evidence>
<evidence type="ECO:0000313" key="12">
    <source>
        <dbReference type="EMBL" id="OBZ81917.1"/>
    </source>
</evidence>
<feature type="non-terminal residue" evidence="12">
    <location>
        <position position="786"/>
    </location>
</feature>
<proteinExistence type="inferred from homology"/>
<dbReference type="GO" id="GO:0003712">
    <property type="term" value="F:transcription coregulator activity"/>
    <property type="evidence" value="ECO:0007669"/>
    <property type="project" value="UniProtKB-UniRule"/>
</dbReference>
<accession>A0A1C7MYK2</accession>
<dbReference type="Pfam" id="PF08638">
    <property type="entry name" value="Med14"/>
    <property type="match status" value="1"/>
</dbReference>
<evidence type="ECO:0000256" key="4">
    <source>
        <dbReference type="ARBA" id="ARBA00023015"/>
    </source>
</evidence>
<dbReference type="GO" id="GO:0006357">
    <property type="term" value="P:regulation of transcription by RNA polymerase II"/>
    <property type="evidence" value="ECO:0007669"/>
    <property type="project" value="InterPro"/>
</dbReference>
<dbReference type="STRING" id="101091.A0A1C7MYK2"/>
<evidence type="ECO:0000259" key="11">
    <source>
        <dbReference type="Pfam" id="PF08638"/>
    </source>
</evidence>
<dbReference type="InterPro" id="IPR055122">
    <property type="entry name" value="Med14_N"/>
</dbReference>
<keyword evidence="4 9" id="KW-0805">Transcription regulation</keyword>
<dbReference type="EMBL" id="LUGH01001008">
    <property type="protein sequence ID" value="OBZ81917.1"/>
    <property type="molecule type" value="Genomic_DNA"/>
</dbReference>
<dbReference type="PANTHER" id="PTHR12809:SF2">
    <property type="entry name" value="MEDIATOR OF RNA POLYMERASE II TRANSCRIPTION SUBUNIT 14"/>
    <property type="match status" value="1"/>
</dbReference>
<evidence type="ECO:0000256" key="5">
    <source>
        <dbReference type="ARBA" id="ARBA00023159"/>
    </source>
</evidence>
<reference evidence="12 13" key="1">
    <citation type="submission" date="2016-03" db="EMBL/GenBank/DDBJ databases">
        <title>Choanephora cucurbitarum.</title>
        <authorList>
            <person name="Min B."/>
            <person name="Park H."/>
            <person name="Park J.-H."/>
            <person name="Shin H.-D."/>
            <person name="Choi I.-G."/>
        </authorList>
    </citation>
    <scope>NUCLEOTIDE SEQUENCE [LARGE SCALE GENOMIC DNA]</scope>
    <source>
        <strain evidence="12 13">KUS-F28377</strain>
    </source>
</reference>
<sequence>MHPTMTTSNGTSHLDEPSKDKEKIVLPVEMASMVPLRTLIAKLVHKSYADLLTLTDTLPSMSDVEKKRRILTYSLSVRKQFLKLLVLIKWAENAEDIQMCQNIMAFLANQNKIFQDTVDYLHNIHSKLPAARLRNFDIPTAVDVLTTGTYQRMPTKIKDMMAPVPLSDQEVLETFQNMNDVIRMRMITTEVLPSPMQTYRIENGRIYFTIQNEFEVALTLMGHSHDRRWWIVSLDMLVQATSTGGAAEDVDITLNETQKQHLRVNAQKQLVPPPSMESNSLFFPLVNMYDYLHLCCLNMQLEVLYIQAAMLAKTRWINQLKVQMNPDRTKLTLIYWRGGSHASRWASRSNSDKSTTIEISVNDQEDPEEDYQMAVRDDWHGVIQKAGIGASIHLSELPVQDRSRVLSLLKYPKTTLSVLWDGYELKDHGLDPSDLNLERLVLQTTHDHGACMIDKFRSLLLSQRAFLEENGLFLDTTSTSQLVVRYRHAKYISIDTDTRTGRIKAFEADDGCHEGDFKLRGLEDRLNNDPENIARHLLWLRSEVVVREVIALAKQLNLQPYHPSQMNLRPEDIQKLFGDLVPDGVKEVSYPSHCVFLQFSQFEDWYFCMATVKNQFKSWLCCINKTYDATGLYQTIVDLAHLNSDQLWSGQFKQTSPTMERETLKREIKEEDEKEEGVLPGLKKRRTSRFLLPTKERDEEEDGGEPIKKEEDEKVDRLSIDLRYLAKLDSLCQAYIINRKIESQLQSYKGSLKYHTRPLLKTINRMETQVRNHPAAEKMEVICVSQ</sequence>
<keyword evidence="13" id="KW-1185">Reference proteome</keyword>
<keyword evidence="5 9" id="KW-0010">Activator</keyword>